<dbReference type="InterPro" id="IPR056777">
    <property type="entry name" value="Ycf2_N"/>
</dbReference>
<gene>
    <name evidence="2" type="ORF">PHJA_000200300</name>
</gene>
<comment type="caution">
    <text evidence="2">The sequence shown here is derived from an EMBL/GenBank/DDBJ whole genome shotgun (WGS) entry which is preliminary data.</text>
</comment>
<proteinExistence type="predicted"/>
<evidence type="ECO:0000313" key="2">
    <source>
        <dbReference type="EMBL" id="GFP80569.1"/>
    </source>
</evidence>
<dbReference type="AlphaFoldDB" id="A0A830B5H3"/>
<sequence>MINQREIQPLKERSVLWDPSFLQTEGTDIESDLIPKCRFGYFPISRLFTEH</sequence>
<evidence type="ECO:0000313" key="3">
    <source>
        <dbReference type="Proteomes" id="UP000653305"/>
    </source>
</evidence>
<dbReference type="Pfam" id="PF05695">
    <property type="entry name" value="Ycf2"/>
    <property type="match status" value="1"/>
</dbReference>
<name>A0A830B5H3_9LAMI</name>
<dbReference type="Proteomes" id="UP000653305">
    <property type="component" value="Unassembled WGS sequence"/>
</dbReference>
<evidence type="ECO:0000259" key="1">
    <source>
        <dbReference type="Pfam" id="PF05695"/>
    </source>
</evidence>
<dbReference type="EMBL" id="BMAC01000020">
    <property type="protein sequence ID" value="GFP80569.1"/>
    <property type="molecule type" value="Genomic_DNA"/>
</dbReference>
<keyword evidence="3" id="KW-1185">Reference proteome</keyword>
<organism evidence="2 3">
    <name type="scientific">Phtheirospermum japonicum</name>
    <dbReference type="NCBI Taxonomy" id="374723"/>
    <lineage>
        <taxon>Eukaryota</taxon>
        <taxon>Viridiplantae</taxon>
        <taxon>Streptophyta</taxon>
        <taxon>Embryophyta</taxon>
        <taxon>Tracheophyta</taxon>
        <taxon>Spermatophyta</taxon>
        <taxon>Magnoliopsida</taxon>
        <taxon>eudicotyledons</taxon>
        <taxon>Gunneridae</taxon>
        <taxon>Pentapetalae</taxon>
        <taxon>asterids</taxon>
        <taxon>lamiids</taxon>
        <taxon>Lamiales</taxon>
        <taxon>Orobanchaceae</taxon>
        <taxon>Orobanchaceae incertae sedis</taxon>
        <taxon>Phtheirospermum</taxon>
    </lineage>
</organism>
<protein>
    <submittedName>
        <fullName evidence="2">Protein ycf2</fullName>
    </submittedName>
</protein>
<reference evidence="2" key="1">
    <citation type="submission" date="2020-07" db="EMBL/GenBank/DDBJ databases">
        <title>Ethylene signaling mediates host invasion by parasitic plants.</title>
        <authorList>
            <person name="Yoshida S."/>
        </authorList>
    </citation>
    <scope>NUCLEOTIDE SEQUENCE</scope>
    <source>
        <strain evidence="2">Okayama</strain>
    </source>
</reference>
<accession>A0A830B5H3</accession>
<feature type="domain" description="Ycf2 N-terminal" evidence="1">
    <location>
        <begin position="1"/>
        <end position="50"/>
    </location>
</feature>